<protein>
    <submittedName>
        <fullName evidence="2">Dihydrofolate reductase family protein</fullName>
    </submittedName>
</protein>
<dbReference type="Gene3D" id="3.40.430.10">
    <property type="entry name" value="Dihydrofolate Reductase, subunit A"/>
    <property type="match status" value="1"/>
</dbReference>
<dbReference type="Pfam" id="PF01872">
    <property type="entry name" value="RibD_C"/>
    <property type="match status" value="1"/>
</dbReference>
<name>A0ABW0GMI9_9MICO</name>
<dbReference type="InterPro" id="IPR050765">
    <property type="entry name" value="Riboflavin_Biosynth_HTPR"/>
</dbReference>
<dbReference type="RefSeq" id="WP_340267511.1">
    <property type="nucleotide sequence ID" value="NZ_JBBEOG010000002.1"/>
</dbReference>
<dbReference type="InterPro" id="IPR024072">
    <property type="entry name" value="DHFR-like_dom_sf"/>
</dbReference>
<sequence>MGRLRYSALCSLDGYVADRDGGFEWAFPDEEVMALVNDLGDETPVQVYGRRTYELMTVWETDPSVGDTPQAARFAEQWVRARKVVVSRTLDAVTTSRTELVRELDGALVSDLTADADAVIGGPTVASAAFRQGLVDRVDLVVFPVTVGGGLAAMPTDLRVDLRLVTERRFAGGAVHLGYDVRREP</sequence>
<comment type="caution">
    <text evidence="2">The sequence shown here is derived from an EMBL/GenBank/DDBJ whole genome shotgun (WGS) entry which is preliminary data.</text>
</comment>
<accession>A0ABW0GMI9</accession>
<dbReference type="SUPFAM" id="SSF53597">
    <property type="entry name" value="Dihydrofolate reductase-like"/>
    <property type="match status" value="1"/>
</dbReference>
<evidence type="ECO:0000313" key="3">
    <source>
        <dbReference type="Proteomes" id="UP001596122"/>
    </source>
</evidence>
<evidence type="ECO:0000259" key="1">
    <source>
        <dbReference type="Pfam" id="PF01872"/>
    </source>
</evidence>
<dbReference type="InterPro" id="IPR002734">
    <property type="entry name" value="RibDG_C"/>
</dbReference>
<evidence type="ECO:0000313" key="2">
    <source>
        <dbReference type="EMBL" id="MFC5380864.1"/>
    </source>
</evidence>
<organism evidence="2 3">
    <name type="scientific">Aquipuribacter nitratireducens</name>
    <dbReference type="NCBI Taxonomy" id="650104"/>
    <lineage>
        <taxon>Bacteria</taxon>
        <taxon>Bacillati</taxon>
        <taxon>Actinomycetota</taxon>
        <taxon>Actinomycetes</taxon>
        <taxon>Micrococcales</taxon>
        <taxon>Intrasporangiaceae</taxon>
        <taxon>Aquipuribacter</taxon>
    </lineage>
</organism>
<dbReference type="PANTHER" id="PTHR38011:SF11">
    <property type="entry name" value="2,5-DIAMINO-6-RIBOSYLAMINO-4(3H)-PYRIMIDINONE 5'-PHOSPHATE REDUCTASE"/>
    <property type="match status" value="1"/>
</dbReference>
<gene>
    <name evidence="2" type="ORF">ACFPJ6_08680</name>
</gene>
<reference evidence="3" key="1">
    <citation type="journal article" date="2019" name="Int. J. Syst. Evol. Microbiol.">
        <title>The Global Catalogue of Microorganisms (GCM) 10K type strain sequencing project: providing services to taxonomists for standard genome sequencing and annotation.</title>
        <authorList>
            <consortium name="The Broad Institute Genomics Platform"/>
            <consortium name="The Broad Institute Genome Sequencing Center for Infectious Disease"/>
            <person name="Wu L."/>
            <person name="Ma J."/>
        </authorList>
    </citation>
    <scope>NUCLEOTIDE SEQUENCE [LARGE SCALE GENOMIC DNA]</scope>
    <source>
        <strain evidence="3">CCUG 43114</strain>
    </source>
</reference>
<proteinExistence type="predicted"/>
<dbReference type="PANTHER" id="PTHR38011">
    <property type="entry name" value="DIHYDROFOLATE REDUCTASE FAMILY PROTEIN (AFU_ORTHOLOGUE AFUA_8G06820)"/>
    <property type="match status" value="1"/>
</dbReference>
<dbReference type="Proteomes" id="UP001596122">
    <property type="component" value="Unassembled WGS sequence"/>
</dbReference>
<keyword evidence="3" id="KW-1185">Reference proteome</keyword>
<feature type="domain" description="Bacterial bifunctional deaminase-reductase C-terminal" evidence="1">
    <location>
        <begin position="6"/>
        <end position="158"/>
    </location>
</feature>
<dbReference type="EMBL" id="JBHSLD010000007">
    <property type="protein sequence ID" value="MFC5380864.1"/>
    <property type="molecule type" value="Genomic_DNA"/>
</dbReference>